<dbReference type="EMBL" id="BMQA01000026">
    <property type="protein sequence ID" value="GGJ41472.1"/>
    <property type="molecule type" value="Genomic_DNA"/>
</dbReference>
<evidence type="ECO:0000313" key="3">
    <source>
        <dbReference type="Proteomes" id="UP000657574"/>
    </source>
</evidence>
<evidence type="ECO:0000313" key="2">
    <source>
        <dbReference type="EMBL" id="GGJ41472.1"/>
    </source>
</evidence>
<evidence type="ECO:0000256" key="1">
    <source>
        <dbReference type="ARBA" id="ARBA00010554"/>
    </source>
</evidence>
<dbReference type="InterPro" id="IPR003793">
    <property type="entry name" value="UPF0166"/>
</dbReference>
<proteinExistence type="inferred from homology"/>
<dbReference type="Proteomes" id="UP000657574">
    <property type="component" value="Unassembled WGS sequence"/>
</dbReference>
<name>A0A917L255_9ACTN</name>
<sequence>MAFEEAAARLTIHLSASARWHHRPAYAEIVHRAHAQGLSGASVFHAIEGYGLHLEIHRDRPSRIRTQGPCAVVVVESEERLRAFLDTLEDVLSDHGLAILDRVSVRSRRHRPSHRA</sequence>
<accession>A0A917L255</accession>
<dbReference type="SUPFAM" id="SSF54913">
    <property type="entry name" value="GlnB-like"/>
    <property type="match status" value="1"/>
</dbReference>
<reference evidence="2" key="2">
    <citation type="submission" date="2020-09" db="EMBL/GenBank/DDBJ databases">
        <authorList>
            <person name="Sun Q."/>
            <person name="Ohkuma M."/>
        </authorList>
    </citation>
    <scope>NUCLEOTIDE SEQUENCE</scope>
    <source>
        <strain evidence="2">JCM 3086</strain>
    </source>
</reference>
<dbReference type="PANTHER" id="PTHR35983:SF1">
    <property type="entry name" value="UPF0166 PROTEIN TM_0021"/>
    <property type="match status" value="1"/>
</dbReference>
<dbReference type="AlphaFoldDB" id="A0A917L255"/>
<dbReference type="InterPro" id="IPR015867">
    <property type="entry name" value="N-reg_PII/ATP_PRibTrfase_C"/>
</dbReference>
<reference evidence="2" key="1">
    <citation type="journal article" date="2014" name="Int. J. Syst. Evol. Microbiol.">
        <title>Complete genome sequence of Corynebacterium casei LMG S-19264T (=DSM 44701T), isolated from a smear-ripened cheese.</title>
        <authorList>
            <consortium name="US DOE Joint Genome Institute (JGI-PGF)"/>
            <person name="Walter F."/>
            <person name="Albersmeier A."/>
            <person name="Kalinowski J."/>
            <person name="Ruckert C."/>
        </authorList>
    </citation>
    <scope>NUCLEOTIDE SEQUENCE</scope>
    <source>
        <strain evidence="2">JCM 3086</strain>
    </source>
</reference>
<comment type="similarity">
    <text evidence="1">Belongs to the UPF0166 family.</text>
</comment>
<dbReference type="PANTHER" id="PTHR35983">
    <property type="entry name" value="UPF0166 PROTEIN TM_0021"/>
    <property type="match status" value="1"/>
</dbReference>
<gene>
    <name evidence="2" type="ORF">GCM10010121_060640</name>
</gene>
<dbReference type="RefSeq" id="WP_189314471.1">
    <property type="nucleotide sequence ID" value="NZ_BMQA01000026.1"/>
</dbReference>
<dbReference type="InterPro" id="IPR011322">
    <property type="entry name" value="N-reg_PII-like_a/b"/>
</dbReference>
<organism evidence="2 3">
    <name type="scientific">Streptomyces brasiliensis</name>
    <dbReference type="NCBI Taxonomy" id="1954"/>
    <lineage>
        <taxon>Bacteria</taxon>
        <taxon>Bacillati</taxon>
        <taxon>Actinomycetota</taxon>
        <taxon>Actinomycetes</taxon>
        <taxon>Kitasatosporales</taxon>
        <taxon>Streptomycetaceae</taxon>
        <taxon>Streptomyces</taxon>
    </lineage>
</organism>
<dbReference type="Pfam" id="PF02641">
    <property type="entry name" value="DUF190"/>
    <property type="match status" value="1"/>
</dbReference>
<protein>
    <submittedName>
        <fullName evidence="2">UPF0166 protein</fullName>
    </submittedName>
</protein>
<dbReference type="Gene3D" id="3.30.70.120">
    <property type="match status" value="1"/>
</dbReference>
<keyword evidence="3" id="KW-1185">Reference proteome</keyword>
<comment type="caution">
    <text evidence="2">The sequence shown here is derived from an EMBL/GenBank/DDBJ whole genome shotgun (WGS) entry which is preliminary data.</text>
</comment>